<gene>
    <name evidence="2" type="ORF">A3D71_02475</name>
</gene>
<reference evidence="2 3" key="1">
    <citation type="journal article" date="2016" name="Nat. Commun.">
        <title>Thousands of microbial genomes shed light on interconnected biogeochemical processes in an aquifer system.</title>
        <authorList>
            <person name="Anantharaman K."/>
            <person name="Brown C.T."/>
            <person name="Hug L.A."/>
            <person name="Sharon I."/>
            <person name="Castelle C.J."/>
            <person name="Probst A.J."/>
            <person name="Thomas B.C."/>
            <person name="Singh A."/>
            <person name="Wilkins M.J."/>
            <person name="Karaoz U."/>
            <person name="Brodie E.L."/>
            <person name="Williams K.H."/>
            <person name="Hubbard S.S."/>
            <person name="Banfield J.F."/>
        </authorList>
    </citation>
    <scope>NUCLEOTIDE SEQUENCE [LARGE SCALE GENOMIC DNA]</scope>
</reference>
<name>A0A1F6DY71_9BACT</name>
<comment type="caution">
    <text evidence="2">The sequence shown here is derived from an EMBL/GenBank/DDBJ whole genome shotgun (WGS) entry which is preliminary data.</text>
</comment>
<proteinExistence type="predicted"/>
<dbReference type="EMBL" id="MFLK01000009">
    <property type="protein sequence ID" value="OGG66394.1"/>
    <property type="molecule type" value="Genomic_DNA"/>
</dbReference>
<evidence type="ECO:0000313" key="3">
    <source>
        <dbReference type="Proteomes" id="UP000177652"/>
    </source>
</evidence>
<protein>
    <submittedName>
        <fullName evidence="2">Uncharacterized protein</fullName>
    </submittedName>
</protein>
<feature type="region of interest" description="Disordered" evidence="1">
    <location>
        <begin position="1"/>
        <end position="66"/>
    </location>
</feature>
<organism evidence="2 3">
    <name type="scientific">Candidatus Kaiserbacteria bacterium RIFCSPHIGHO2_02_FULL_55_20</name>
    <dbReference type="NCBI Taxonomy" id="1798497"/>
    <lineage>
        <taxon>Bacteria</taxon>
        <taxon>Candidatus Kaiseribacteriota</taxon>
    </lineage>
</organism>
<dbReference type="Proteomes" id="UP000177652">
    <property type="component" value="Unassembled WGS sequence"/>
</dbReference>
<sequence>MPFATTGGKLHNVCPTSGRFGTETVSERNNARTKAAKLNAAGQQQQEGVPNPDNPATQDAGKKQEE</sequence>
<evidence type="ECO:0000256" key="1">
    <source>
        <dbReference type="SAM" id="MobiDB-lite"/>
    </source>
</evidence>
<evidence type="ECO:0000313" key="2">
    <source>
        <dbReference type="EMBL" id="OGG66394.1"/>
    </source>
</evidence>
<dbReference type="AlphaFoldDB" id="A0A1F6DY71"/>
<accession>A0A1F6DY71</accession>